<reference evidence="1 2" key="1">
    <citation type="submission" date="2016-12" db="EMBL/GenBank/DDBJ databases">
        <authorList>
            <person name="Song W.-J."/>
            <person name="Kurnit D.M."/>
        </authorList>
    </citation>
    <scope>NUCLEOTIDE SEQUENCE [LARGE SCALE GENOMIC DNA]</scope>
    <source>
        <strain evidence="1 2">175</strain>
    </source>
</reference>
<protein>
    <submittedName>
        <fullName evidence="1">Nitrogen fixation protein NifQ</fullName>
    </submittedName>
</protein>
<dbReference type="GO" id="GO:0009399">
    <property type="term" value="P:nitrogen fixation"/>
    <property type="evidence" value="ECO:0007669"/>
    <property type="project" value="InterPro"/>
</dbReference>
<gene>
    <name evidence="1" type="ORF">SAMN02949497_0283</name>
</gene>
<evidence type="ECO:0000313" key="2">
    <source>
        <dbReference type="Proteomes" id="UP000192923"/>
    </source>
</evidence>
<accession>A0A1Y6DAR9</accession>
<evidence type="ECO:0000313" key="1">
    <source>
        <dbReference type="EMBL" id="SMF97713.1"/>
    </source>
</evidence>
<dbReference type="OrthoDB" id="192277at2"/>
<dbReference type="InterPro" id="IPR006975">
    <property type="entry name" value="NifQ"/>
</dbReference>
<dbReference type="EMBL" id="FXAM01000003">
    <property type="protein sequence ID" value="SMF97713.1"/>
    <property type="molecule type" value="Genomic_DNA"/>
</dbReference>
<dbReference type="GO" id="GO:0030151">
    <property type="term" value="F:molybdenum ion binding"/>
    <property type="evidence" value="ECO:0007669"/>
    <property type="project" value="InterPro"/>
</dbReference>
<sequence>MAAVACPKAVPPQAANAADFGDIPHSALPPGVESSLALAFASAIDMARSSARLVGRPGFGLAAEEFAALMERYFPGSKPVFPARAFGTRGGIETDEFDELVRLLLEYRVDGRPEGRWLAYAIAACCMGDDHLWQDMGLPHRQALSELLNFWFPGLATRNNGMRWKKFFYKQLCEREGVYVCRSPSCGVCSEYANCFGTEEEKIWQTA</sequence>
<dbReference type="STRING" id="1760988.SAMN02949497_0283"/>
<dbReference type="Proteomes" id="UP000192923">
    <property type="component" value="Unassembled WGS sequence"/>
</dbReference>
<dbReference type="Pfam" id="PF04891">
    <property type="entry name" value="NifQ"/>
    <property type="match status" value="1"/>
</dbReference>
<dbReference type="RefSeq" id="WP_085216730.1">
    <property type="nucleotide sequence ID" value="NZ_FXAM01000003.1"/>
</dbReference>
<name>A0A1Y6DAR9_9GAMM</name>
<organism evidence="1 2">
    <name type="scientific">Methylomagnum ishizawai</name>
    <dbReference type="NCBI Taxonomy" id="1760988"/>
    <lineage>
        <taxon>Bacteria</taxon>
        <taxon>Pseudomonadati</taxon>
        <taxon>Pseudomonadota</taxon>
        <taxon>Gammaproteobacteria</taxon>
        <taxon>Methylococcales</taxon>
        <taxon>Methylococcaceae</taxon>
        <taxon>Methylomagnum</taxon>
    </lineage>
</organism>
<keyword evidence="2" id="KW-1185">Reference proteome</keyword>
<proteinExistence type="predicted"/>
<dbReference type="AlphaFoldDB" id="A0A1Y6DAR9"/>